<gene>
    <name evidence="9" type="ORF">PYW07_017106</name>
</gene>
<dbReference type="SUPFAM" id="SSF50494">
    <property type="entry name" value="Trypsin-like serine proteases"/>
    <property type="match status" value="1"/>
</dbReference>
<feature type="region of interest" description="Disordered" evidence="6">
    <location>
        <begin position="88"/>
        <end position="107"/>
    </location>
</feature>
<dbReference type="PANTHER" id="PTHR24256">
    <property type="entry name" value="TRYPTASE-RELATED"/>
    <property type="match status" value="1"/>
</dbReference>
<dbReference type="InterPro" id="IPR051487">
    <property type="entry name" value="Ser/Thr_Proteases_Immune/Dev"/>
</dbReference>
<evidence type="ECO:0000256" key="1">
    <source>
        <dbReference type="ARBA" id="ARBA00022729"/>
    </source>
</evidence>
<keyword evidence="2" id="KW-1015">Disulfide bond</keyword>
<keyword evidence="5" id="KW-0720">Serine protease</keyword>
<feature type="domain" description="Peptidase S1" evidence="8">
    <location>
        <begin position="215"/>
        <end position="467"/>
    </location>
</feature>
<dbReference type="FunFam" id="2.40.10.10:FF:000028">
    <property type="entry name" value="Serine protease easter"/>
    <property type="match status" value="1"/>
</dbReference>
<dbReference type="Pfam" id="PF00089">
    <property type="entry name" value="Trypsin"/>
    <property type="match status" value="1"/>
</dbReference>
<dbReference type="SMART" id="SM00020">
    <property type="entry name" value="Tryp_SPc"/>
    <property type="match status" value="1"/>
</dbReference>
<dbReference type="InterPro" id="IPR018114">
    <property type="entry name" value="TRYPSIN_HIS"/>
</dbReference>
<name>A0AAD8DXE1_MYTSE</name>
<evidence type="ECO:0000256" key="2">
    <source>
        <dbReference type="ARBA" id="ARBA00023157"/>
    </source>
</evidence>
<dbReference type="PROSITE" id="PS50240">
    <property type="entry name" value="TRYPSIN_DOM"/>
    <property type="match status" value="1"/>
</dbReference>
<evidence type="ECO:0000256" key="5">
    <source>
        <dbReference type="RuleBase" id="RU363034"/>
    </source>
</evidence>
<dbReference type="InterPro" id="IPR043504">
    <property type="entry name" value="Peptidase_S1_PA_chymotrypsin"/>
</dbReference>
<dbReference type="EMBL" id="JARGEI010000006">
    <property type="protein sequence ID" value="KAJ8730068.1"/>
    <property type="molecule type" value="Genomic_DNA"/>
</dbReference>
<organism evidence="9 10">
    <name type="scientific">Mythimna separata</name>
    <name type="common">Oriental armyworm</name>
    <name type="synonym">Pseudaletia separata</name>
    <dbReference type="NCBI Taxonomy" id="271217"/>
    <lineage>
        <taxon>Eukaryota</taxon>
        <taxon>Metazoa</taxon>
        <taxon>Ecdysozoa</taxon>
        <taxon>Arthropoda</taxon>
        <taxon>Hexapoda</taxon>
        <taxon>Insecta</taxon>
        <taxon>Pterygota</taxon>
        <taxon>Neoptera</taxon>
        <taxon>Endopterygota</taxon>
        <taxon>Lepidoptera</taxon>
        <taxon>Glossata</taxon>
        <taxon>Ditrysia</taxon>
        <taxon>Noctuoidea</taxon>
        <taxon>Noctuidae</taxon>
        <taxon>Noctuinae</taxon>
        <taxon>Hadenini</taxon>
        <taxon>Mythimna</taxon>
    </lineage>
</organism>
<dbReference type="AlphaFoldDB" id="A0AAD8DXE1"/>
<dbReference type="Gene3D" id="2.40.10.10">
    <property type="entry name" value="Trypsin-like serine proteases"/>
    <property type="match status" value="1"/>
</dbReference>
<protein>
    <recommendedName>
        <fullName evidence="8">Peptidase S1 domain-containing protein</fullName>
    </recommendedName>
</protein>
<feature type="signal peptide" evidence="7">
    <location>
        <begin position="1"/>
        <end position="20"/>
    </location>
</feature>
<comment type="caution">
    <text evidence="9">The sequence shown here is derived from an EMBL/GenBank/DDBJ whole genome shotgun (WGS) entry which is preliminary data.</text>
</comment>
<dbReference type="InterPro" id="IPR033116">
    <property type="entry name" value="TRYPSIN_SER"/>
</dbReference>
<keyword evidence="5" id="KW-0645">Protease</keyword>
<sequence length="468" mass="51462">MKTYLAISFIAVSLITTVSADACSKCVKVAQCASYGILSKQEQEAWQIAHPCASPSAKEYGKLFGYSNIAKGDYVCCDDPNVKPTVGNRNLDYNNYGNPNNYDDPNTGYNYPNQQNPNGYDFGNGRQNNNGWGSDNGNGNAIGYPNQGDDGGYGYTQSPPRNYFNNPYVTSSPFFPAHGLAHRGDGNQGQCPVTSFPPKPETGCCGREAADSDRIIGGRETELEQFPWTVLLEITFDYGDRRQAFNCGGSLISSKYILTAGHCVFDQGGKIVNIDIYLAEYDKRTFPKDCKNVLGEGQKCVENIVMKAEDVVLHPQYDDTHLNNDIALIRIQGLAPYTDYIRPICLPTIDIDSPDFFNLRLAVAGWGRNGRYRSDIKQSTIVNLVPQAKCKKFYPSLSRRQMCAAGYSGEDTCKGDSGGPLMTLYGGKYEVVGVVSGKRADSPCGTSVPSLYTNVYHYGDWIRSNMKN</sequence>
<dbReference type="Proteomes" id="UP001231518">
    <property type="component" value="Chromosome 9"/>
</dbReference>
<feature type="region of interest" description="Disordered" evidence="6">
    <location>
        <begin position="116"/>
        <end position="159"/>
    </location>
</feature>
<dbReference type="CDD" id="cd00190">
    <property type="entry name" value="Tryp_SPc"/>
    <property type="match status" value="1"/>
</dbReference>
<dbReference type="GO" id="GO:0004252">
    <property type="term" value="F:serine-type endopeptidase activity"/>
    <property type="evidence" value="ECO:0007669"/>
    <property type="project" value="InterPro"/>
</dbReference>
<comment type="similarity">
    <text evidence="4">Belongs to the peptidase S1 family. CLIP subfamily.</text>
</comment>
<keyword evidence="5" id="KW-0378">Hydrolase</keyword>
<evidence type="ECO:0000313" key="10">
    <source>
        <dbReference type="Proteomes" id="UP001231518"/>
    </source>
</evidence>
<dbReference type="PROSITE" id="PS00134">
    <property type="entry name" value="TRYPSIN_HIS"/>
    <property type="match status" value="1"/>
</dbReference>
<evidence type="ECO:0000256" key="7">
    <source>
        <dbReference type="SAM" id="SignalP"/>
    </source>
</evidence>
<dbReference type="GO" id="GO:0006508">
    <property type="term" value="P:proteolysis"/>
    <property type="evidence" value="ECO:0007669"/>
    <property type="project" value="UniProtKB-KW"/>
</dbReference>
<evidence type="ECO:0000259" key="8">
    <source>
        <dbReference type="PROSITE" id="PS50240"/>
    </source>
</evidence>
<keyword evidence="10" id="KW-1185">Reference proteome</keyword>
<proteinExistence type="inferred from homology"/>
<evidence type="ECO:0000256" key="3">
    <source>
        <dbReference type="ARBA" id="ARBA00023180"/>
    </source>
</evidence>
<feature type="chain" id="PRO_5042187982" description="Peptidase S1 domain-containing protein" evidence="7">
    <location>
        <begin position="21"/>
        <end position="468"/>
    </location>
</feature>
<evidence type="ECO:0000313" key="9">
    <source>
        <dbReference type="EMBL" id="KAJ8730068.1"/>
    </source>
</evidence>
<dbReference type="InterPro" id="IPR001314">
    <property type="entry name" value="Peptidase_S1A"/>
</dbReference>
<keyword evidence="3" id="KW-0325">Glycoprotein</keyword>
<keyword evidence="1 7" id="KW-0732">Signal</keyword>
<dbReference type="PROSITE" id="PS00135">
    <property type="entry name" value="TRYPSIN_SER"/>
    <property type="match status" value="1"/>
</dbReference>
<dbReference type="PRINTS" id="PR00722">
    <property type="entry name" value="CHYMOTRYPSIN"/>
</dbReference>
<accession>A0AAD8DXE1</accession>
<evidence type="ECO:0000256" key="6">
    <source>
        <dbReference type="SAM" id="MobiDB-lite"/>
    </source>
</evidence>
<dbReference type="InterPro" id="IPR009003">
    <property type="entry name" value="Peptidase_S1_PA"/>
</dbReference>
<feature type="compositionally biased region" description="Low complexity" evidence="6">
    <location>
        <begin position="128"/>
        <end position="139"/>
    </location>
</feature>
<evidence type="ECO:0000256" key="4">
    <source>
        <dbReference type="ARBA" id="ARBA00024195"/>
    </source>
</evidence>
<dbReference type="InterPro" id="IPR001254">
    <property type="entry name" value="Trypsin_dom"/>
</dbReference>
<reference evidence="9" key="1">
    <citation type="submission" date="2023-03" db="EMBL/GenBank/DDBJ databases">
        <title>Chromosome-level genomes of two armyworms, Mythimna separata and Mythimna loreyi, provide insights into the biosynthesis and reception of sex pheromones.</title>
        <authorList>
            <person name="Zhao H."/>
        </authorList>
    </citation>
    <scope>NUCLEOTIDE SEQUENCE</scope>
    <source>
        <strain evidence="9">BeijingLab</strain>
        <tissue evidence="9">Pupa</tissue>
    </source>
</reference>